<dbReference type="InterPro" id="IPR035437">
    <property type="entry name" value="SNase_OB-fold_sf"/>
</dbReference>
<accession>A0A9X5E584</accession>
<dbReference type="SUPFAM" id="SSF50199">
    <property type="entry name" value="Staphylococcal nuclease"/>
    <property type="match status" value="1"/>
</dbReference>
<comment type="caution">
    <text evidence="2">The sequence shown here is derived from an EMBL/GenBank/DDBJ whole genome shotgun (WGS) entry which is preliminary data.</text>
</comment>
<reference evidence="2 3" key="1">
    <citation type="journal article" date="2015" name="Genome Announc.">
        <title>Draft Genome Sequence of the Terrestrial Cyanobacterium Scytonema millei VB511283, Isolated from Eastern India.</title>
        <authorList>
            <person name="Sen D."/>
            <person name="Chandrababunaidu M.M."/>
            <person name="Singh D."/>
            <person name="Sanghi N."/>
            <person name="Ghorai A."/>
            <person name="Mishra G.P."/>
            <person name="Madduluri M."/>
            <person name="Adhikary S.P."/>
            <person name="Tripathy S."/>
        </authorList>
    </citation>
    <scope>NUCLEOTIDE SEQUENCE [LARGE SCALE GENOMIC DNA]</scope>
    <source>
        <strain evidence="2 3">VB511283</strain>
    </source>
</reference>
<dbReference type="InterPro" id="IPR016071">
    <property type="entry name" value="Staphylococal_nuclease_OB-fold"/>
</dbReference>
<sequence>MASPFYLTIEGKFVIADKEPDGDSVRFIADDLDLYQELQRNYRIKPSRDRSVQLRFEGIDAPEVHYGRYAQPLGDETRDFLLKKMGFAKIKFQGDRVQSADPDTISGVILTQAADVNGRPISYALIGKNATQLENGNWTQVEPELLRQTLNFLMMAEGKAYYTVYTSTPRSHRQVLREAALAAREKDLGVWAADSTSIFRLVDFDSITPPNGQLILPKLFRRCTDYLKAVADGYSGNLADWLEGVSLQRSRNENDAVIIRDRTQVSLSSLIEQYNSQIAFQEDLLDITFVEKT</sequence>
<dbReference type="Proteomes" id="UP000031532">
    <property type="component" value="Unassembled WGS sequence"/>
</dbReference>
<protein>
    <submittedName>
        <fullName evidence="2">Thermonuclease family protein</fullName>
    </submittedName>
</protein>
<dbReference type="OrthoDB" id="514445at2"/>
<dbReference type="Gene3D" id="2.40.50.90">
    <property type="match status" value="1"/>
</dbReference>
<dbReference type="AlphaFoldDB" id="A0A9X5E584"/>
<evidence type="ECO:0000313" key="3">
    <source>
        <dbReference type="Proteomes" id="UP000031532"/>
    </source>
</evidence>
<dbReference type="RefSeq" id="WP_039714247.1">
    <property type="nucleotide sequence ID" value="NZ_JTJC03000003.1"/>
</dbReference>
<keyword evidence="3" id="KW-1185">Reference proteome</keyword>
<dbReference type="PROSITE" id="PS50830">
    <property type="entry name" value="TNASE_3"/>
    <property type="match status" value="1"/>
</dbReference>
<feature type="domain" description="TNase-like" evidence="1">
    <location>
        <begin position="21"/>
        <end position="193"/>
    </location>
</feature>
<evidence type="ECO:0000313" key="2">
    <source>
        <dbReference type="EMBL" id="NHC35471.1"/>
    </source>
</evidence>
<name>A0A9X5E584_9CYAN</name>
<dbReference type="EMBL" id="JTJC03000003">
    <property type="protein sequence ID" value="NHC35471.1"/>
    <property type="molecule type" value="Genomic_DNA"/>
</dbReference>
<evidence type="ECO:0000259" key="1">
    <source>
        <dbReference type="PROSITE" id="PS50830"/>
    </source>
</evidence>
<gene>
    <name evidence="2" type="ORF">QH73_0012510</name>
</gene>
<proteinExistence type="predicted"/>
<organism evidence="2 3">
    <name type="scientific">Scytonema millei VB511283</name>
    <dbReference type="NCBI Taxonomy" id="1245923"/>
    <lineage>
        <taxon>Bacteria</taxon>
        <taxon>Bacillati</taxon>
        <taxon>Cyanobacteriota</taxon>
        <taxon>Cyanophyceae</taxon>
        <taxon>Nostocales</taxon>
        <taxon>Scytonemataceae</taxon>
        <taxon>Scytonema</taxon>
    </lineage>
</organism>
<dbReference type="Pfam" id="PF00565">
    <property type="entry name" value="SNase"/>
    <property type="match status" value="1"/>
</dbReference>